<feature type="region of interest" description="Disordered" evidence="1">
    <location>
        <begin position="105"/>
        <end position="135"/>
    </location>
</feature>
<gene>
    <name evidence="2" type="ORF">FTJAE_4541</name>
</gene>
<dbReference type="RefSeq" id="XP_037208254.1">
    <property type="nucleotide sequence ID" value="XM_037350956.1"/>
</dbReference>
<dbReference type="AlphaFoldDB" id="A0A8H5VZB9"/>
<proteinExistence type="predicted"/>
<accession>A0A8H5VZB9</accession>
<dbReference type="OrthoDB" id="5106981at2759"/>
<evidence type="ECO:0000256" key="1">
    <source>
        <dbReference type="SAM" id="MobiDB-lite"/>
    </source>
</evidence>
<keyword evidence="3" id="KW-1185">Reference proteome</keyword>
<evidence type="ECO:0000313" key="3">
    <source>
        <dbReference type="Proteomes" id="UP000530670"/>
    </source>
</evidence>
<comment type="caution">
    <text evidence="2">The sequence shown here is derived from an EMBL/GenBank/DDBJ whole genome shotgun (WGS) entry which is preliminary data.</text>
</comment>
<sequence length="175" mass="19766">MVAFLKSRAEARDKERRALVAQETGLTTLLCQKWQHKADKLEAKEAGSSIEERFEEALRKKKETKAKETDGDADAEEERVEFWVHFPYVSVSAVPRLAANTQFAQRTSKPTGSFKTKFNSRAANTSTTMPTKRSAAQFSDKPLALGGLRGHPFHKFNYFDDRGRDREPKAAKRCG</sequence>
<reference evidence="2 3" key="1">
    <citation type="submission" date="2020-05" db="EMBL/GenBank/DDBJ databases">
        <title>Identification and distribution of gene clusters putatively required for synthesis of sphingolipid metabolism inhibitors in phylogenetically diverse species of the filamentous fungus Fusarium.</title>
        <authorList>
            <person name="Kim H.-S."/>
            <person name="Busman M."/>
            <person name="Brown D.W."/>
            <person name="Divon H."/>
            <person name="Uhlig S."/>
            <person name="Proctor R.H."/>
        </authorList>
    </citation>
    <scope>NUCLEOTIDE SEQUENCE [LARGE SCALE GENOMIC DNA]</scope>
    <source>
        <strain evidence="2 3">NRRL 66243</strain>
    </source>
</reference>
<name>A0A8H5VZB9_9HYPO</name>
<evidence type="ECO:0000313" key="2">
    <source>
        <dbReference type="EMBL" id="KAF5639995.1"/>
    </source>
</evidence>
<protein>
    <submittedName>
        <fullName evidence="2">Uncharacterized protein</fullName>
    </submittedName>
</protein>
<dbReference type="Proteomes" id="UP000530670">
    <property type="component" value="Unassembled WGS sequence"/>
</dbReference>
<dbReference type="GeneID" id="59303226"/>
<dbReference type="EMBL" id="JAAQRI010000087">
    <property type="protein sequence ID" value="KAF5639995.1"/>
    <property type="molecule type" value="Genomic_DNA"/>
</dbReference>
<organism evidence="2 3">
    <name type="scientific">Fusarium tjaetaba</name>
    <dbReference type="NCBI Taxonomy" id="1567544"/>
    <lineage>
        <taxon>Eukaryota</taxon>
        <taxon>Fungi</taxon>
        <taxon>Dikarya</taxon>
        <taxon>Ascomycota</taxon>
        <taxon>Pezizomycotina</taxon>
        <taxon>Sordariomycetes</taxon>
        <taxon>Hypocreomycetidae</taxon>
        <taxon>Hypocreales</taxon>
        <taxon>Nectriaceae</taxon>
        <taxon>Fusarium</taxon>
        <taxon>Fusarium fujikuroi species complex</taxon>
    </lineage>
</organism>